<dbReference type="Proteomes" id="UP000284220">
    <property type="component" value="Unassembled WGS sequence"/>
</dbReference>
<proteinExistence type="predicted"/>
<name>A0A414SA79_9FIRM</name>
<comment type="caution">
    <text evidence="1">The sequence shown here is derived from an EMBL/GenBank/DDBJ whole genome shotgun (WGS) entry which is preliminary data.</text>
</comment>
<evidence type="ECO:0000313" key="1">
    <source>
        <dbReference type="EMBL" id="RHG16114.1"/>
    </source>
</evidence>
<dbReference type="EMBL" id="QRHZ01000007">
    <property type="protein sequence ID" value="RHG16114.1"/>
    <property type="molecule type" value="Genomic_DNA"/>
</dbReference>
<dbReference type="AlphaFoldDB" id="A0A414SA79"/>
<protein>
    <submittedName>
        <fullName evidence="1">Uncharacterized protein</fullName>
    </submittedName>
</protein>
<organism evidence="1 2">
    <name type="scientific">Blautia obeum</name>
    <dbReference type="NCBI Taxonomy" id="40520"/>
    <lineage>
        <taxon>Bacteria</taxon>
        <taxon>Bacillati</taxon>
        <taxon>Bacillota</taxon>
        <taxon>Clostridia</taxon>
        <taxon>Lachnospirales</taxon>
        <taxon>Lachnospiraceae</taxon>
        <taxon>Blautia</taxon>
    </lineage>
</organism>
<accession>A0A414SA79</accession>
<dbReference type="RefSeq" id="WP_118197981.1">
    <property type="nucleotide sequence ID" value="NZ_JBCJBY010000003.1"/>
</dbReference>
<evidence type="ECO:0000313" key="2">
    <source>
        <dbReference type="Proteomes" id="UP000284220"/>
    </source>
</evidence>
<reference evidence="1 2" key="1">
    <citation type="submission" date="2018-08" db="EMBL/GenBank/DDBJ databases">
        <title>A genome reference for cultivated species of the human gut microbiota.</title>
        <authorList>
            <person name="Zou Y."/>
            <person name="Xue W."/>
            <person name="Luo G."/>
        </authorList>
    </citation>
    <scope>NUCLEOTIDE SEQUENCE [LARGE SCALE GENOMIC DNA]</scope>
    <source>
        <strain evidence="1 2">AM22-9LB</strain>
    </source>
</reference>
<gene>
    <name evidence="1" type="ORF">DW272_13200</name>
</gene>
<sequence length="324" mass="37516">MNENIAFSPIEAEKLNKKVRDTLAEHLFVLCNYNPDSIMVFSEDARFMQASLNMYKFLVDAGICNNLRSIGKKYSINYDYVRLENIVKNINSIRSTLGHNLDERNGTEEDKEAVEQWFLKVVGKKQLTNAEEYKKVVEEIEKYGEESVAILTDFIEAVGKSGKKNEIIEEWEKLIINFYKRSNSKKIFEGQLILAYQSRLGNARNSSKVNVASWVKKMFFYKEQSQISNLQEIMRKSSFSSSALKNIGEKIDENEKIINEKKDKVAFFSEKSVDTLKTYDYWDYYMYILPAKIEEKLASGVVQSLLPQDVVQQIIEEDFDGVPI</sequence>